<dbReference type="AlphaFoldDB" id="A0A561SIG1"/>
<proteinExistence type="predicted"/>
<name>A0A561SIG1_9PSEU</name>
<evidence type="ECO:0000313" key="2">
    <source>
        <dbReference type="Proteomes" id="UP000321261"/>
    </source>
</evidence>
<keyword evidence="2" id="KW-1185">Reference proteome</keyword>
<dbReference type="Proteomes" id="UP000321261">
    <property type="component" value="Unassembled WGS sequence"/>
</dbReference>
<evidence type="ECO:0000313" key="1">
    <source>
        <dbReference type="EMBL" id="TWF74666.1"/>
    </source>
</evidence>
<dbReference type="OrthoDB" id="3697077at2"/>
<comment type="caution">
    <text evidence="1">The sequence shown here is derived from an EMBL/GenBank/DDBJ whole genome shotgun (WGS) entry which is preliminary data.</text>
</comment>
<accession>A0A561SIG1</accession>
<dbReference type="EMBL" id="VIWU01000001">
    <property type="protein sequence ID" value="TWF74666.1"/>
    <property type="molecule type" value="Genomic_DNA"/>
</dbReference>
<sequence>MKIGELIELLTAAAAELPEGLDSQVHVHICRGRDAFSIVTKEVTVDTSASVALVQGHPHRDDGPTVRRPVAMGVDDELARLVEDPAARHEEPPSSVMIQIDETKAYRVPLRADGKILAPGHLDALRVGCLCDPEKNNFGRGVERTGDNVALIFTDNCPVHQTVTLPDP</sequence>
<reference evidence="1 2" key="1">
    <citation type="submission" date="2019-06" db="EMBL/GenBank/DDBJ databases">
        <title>Sequencing the genomes of 1000 actinobacteria strains.</title>
        <authorList>
            <person name="Klenk H.-P."/>
        </authorList>
    </citation>
    <scope>NUCLEOTIDE SEQUENCE [LARGE SCALE GENOMIC DNA]</scope>
    <source>
        <strain evidence="1 2">DSM 45671</strain>
    </source>
</reference>
<protein>
    <submittedName>
        <fullName evidence="1">Uncharacterized protein</fullName>
    </submittedName>
</protein>
<organism evidence="1 2">
    <name type="scientific">Pseudonocardia hierapolitana</name>
    <dbReference type="NCBI Taxonomy" id="1128676"/>
    <lineage>
        <taxon>Bacteria</taxon>
        <taxon>Bacillati</taxon>
        <taxon>Actinomycetota</taxon>
        <taxon>Actinomycetes</taxon>
        <taxon>Pseudonocardiales</taxon>
        <taxon>Pseudonocardiaceae</taxon>
        <taxon>Pseudonocardia</taxon>
    </lineage>
</organism>
<dbReference type="RefSeq" id="WP_147253999.1">
    <property type="nucleotide sequence ID" value="NZ_VIWU01000001.1"/>
</dbReference>
<gene>
    <name evidence="1" type="ORF">FHX44_11547</name>
</gene>